<feature type="non-terminal residue" evidence="4">
    <location>
        <position position="226"/>
    </location>
</feature>
<evidence type="ECO:0000259" key="3">
    <source>
        <dbReference type="Pfam" id="PF03639"/>
    </source>
</evidence>
<evidence type="ECO:0000256" key="2">
    <source>
        <dbReference type="SAM" id="SignalP"/>
    </source>
</evidence>
<dbReference type="Pfam" id="PF03639">
    <property type="entry name" value="Glyco_hydro_81"/>
    <property type="match status" value="1"/>
</dbReference>
<reference evidence="4" key="1">
    <citation type="submission" date="2022-07" db="EMBL/GenBank/DDBJ databases">
        <title>Phylogenomic reconstructions and comparative analyses of Kickxellomycotina fungi.</title>
        <authorList>
            <person name="Reynolds N.K."/>
            <person name="Stajich J.E."/>
            <person name="Barry K."/>
            <person name="Grigoriev I.V."/>
            <person name="Crous P."/>
            <person name="Smith M.E."/>
        </authorList>
    </citation>
    <scope>NUCLEOTIDE SEQUENCE</scope>
    <source>
        <strain evidence="4">NRRL 1566</strain>
    </source>
</reference>
<comment type="caution">
    <text evidence="4">The sequence shown here is derived from an EMBL/GenBank/DDBJ whole genome shotgun (WGS) entry which is preliminary data.</text>
</comment>
<gene>
    <name evidence="4" type="ORF">IWW36_004002</name>
</gene>
<dbReference type="AlphaFoldDB" id="A0A9W8I4D4"/>
<feature type="compositionally biased region" description="Basic and acidic residues" evidence="1">
    <location>
        <begin position="69"/>
        <end position="91"/>
    </location>
</feature>
<dbReference type="Proteomes" id="UP001139887">
    <property type="component" value="Unassembled WGS sequence"/>
</dbReference>
<organism evidence="4 5">
    <name type="scientific">Coemansia brasiliensis</name>
    <dbReference type="NCBI Taxonomy" id="2650707"/>
    <lineage>
        <taxon>Eukaryota</taxon>
        <taxon>Fungi</taxon>
        <taxon>Fungi incertae sedis</taxon>
        <taxon>Zoopagomycota</taxon>
        <taxon>Kickxellomycotina</taxon>
        <taxon>Kickxellomycetes</taxon>
        <taxon>Kickxellales</taxon>
        <taxon>Kickxellaceae</taxon>
        <taxon>Coemansia</taxon>
    </lineage>
</organism>
<keyword evidence="2" id="KW-0732">Signal</keyword>
<dbReference type="Gene3D" id="2.70.98.30">
    <property type="entry name" value="Golgi alpha-mannosidase II, domain 4"/>
    <property type="match status" value="1"/>
</dbReference>
<evidence type="ECO:0000256" key="1">
    <source>
        <dbReference type="SAM" id="MobiDB-lite"/>
    </source>
</evidence>
<name>A0A9W8I4D4_9FUNG</name>
<dbReference type="InterPro" id="IPR040451">
    <property type="entry name" value="GH81_N"/>
</dbReference>
<keyword evidence="5" id="KW-1185">Reference proteome</keyword>
<feature type="signal peptide" evidence="2">
    <location>
        <begin position="1"/>
        <end position="22"/>
    </location>
</feature>
<protein>
    <recommendedName>
        <fullName evidence="3">Glycosyl hydrolase family 81 N-terminal domain-containing protein</fullName>
    </recommendedName>
</protein>
<proteinExistence type="predicted"/>
<accession>A0A9W8I4D4</accession>
<feature type="domain" description="Glycosyl hydrolase family 81 N-terminal" evidence="3">
    <location>
        <begin position="146"/>
        <end position="188"/>
    </location>
</feature>
<sequence length="226" mass="24928">MHIIEFFSSALVILALATNGSAAPFDNRAGKRLWMSTPEHTEPPAGIPTFYPLNPSRRAQPPSGVHVPGPKDHPYPNEQDGHADFIRKSDQSPRAPGFQERAPVIKGIKSALDPNAQSPLNEGNPLAFKSKSHPYVPNTQLFDSNAIKTPLPTNRWWLNLMIEHGTDPIHPYPYVVRCLTNSSTVGMPKFTAEEAHVTSTQPADWTISDAQNRLTQRRVTNVDALG</sequence>
<feature type="region of interest" description="Disordered" evidence="1">
    <location>
        <begin position="36"/>
        <end position="97"/>
    </location>
</feature>
<dbReference type="EMBL" id="JANBUW010000376">
    <property type="protein sequence ID" value="KAJ2847141.1"/>
    <property type="molecule type" value="Genomic_DNA"/>
</dbReference>
<feature type="chain" id="PRO_5040786419" description="Glycosyl hydrolase family 81 N-terminal domain-containing protein" evidence="2">
    <location>
        <begin position="23"/>
        <end position="226"/>
    </location>
</feature>
<evidence type="ECO:0000313" key="4">
    <source>
        <dbReference type="EMBL" id="KAJ2847141.1"/>
    </source>
</evidence>
<evidence type="ECO:0000313" key="5">
    <source>
        <dbReference type="Proteomes" id="UP001139887"/>
    </source>
</evidence>
<dbReference type="OrthoDB" id="5564154at2759"/>